<dbReference type="CDD" id="cd00054">
    <property type="entry name" value="EGF_CA"/>
    <property type="match status" value="1"/>
</dbReference>
<dbReference type="AlphaFoldDB" id="A7T4U6"/>
<evidence type="ECO:0000256" key="1">
    <source>
        <dbReference type="ARBA" id="ARBA00004498"/>
    </source>
</evidence>
<keyword evidence="4" id="KW-0272">Extracellular matrix</keyword>
<dbReference type="eggNOG" id="KOG1217">
    <property type="taxonomic scope" value="Eukaryota"/>
</dbReference>
<dbReference type="STRING" id="45351.A7T4U6"/>
<dbReference type="InterPro" id="IPR000742">
    <property type="entry name" value="EGF"/>
</dbReference>
<evidence type="ECO:0000313" key="13">
    <source>
        <dbReference type="Proteomes" id="UP000001593"/>
    </source>
</evidence>
<dbReference type="InterPro" id="IPR001881">
    <property type="entry name" value="EGF-like_Ca-bd_dom"/>
</dbReference>
<dbReference type="InterPro" id="IPR018097">
    <property type="entry name" value="EGF_Ca-bd_CS"/>
</dbReference>
<evidence type="ECO:0000256" key="10">
    <source>
        <dbReference type="PROSITE-ProRule" id="PRU00076"/>
    </source>
</evidence>
<feature type="domain" description="EGF-like" evidence="11">
    <location>
        <begin position="42"/>
        <end position="73"/>
    </location>
</feature>
<comment type="caution">
    <text evidence="10">Lacks conserved residue(s) required for the propagation of feature annotation.</text>
</comment>
<dbReference type="SUPFAM" id="SSF57196">
    <property type="entry name" value="EGF/Laminin"/>
    <property type="match status" value="2"/>
</dbReference>
<dbReference type="InterPro" id="IPR000152">
    <property type="entry name" value="EGF-type_Asp/Asn_hydroxyl_site"/>
</dbReference>
<dbReference type="FunFam" id="2.10.25.10:FF:000003">
    <property type="entry name" value="fibrillin-1 isoform X1"/>
    <property type="match status" value="1"/>
</dbReference>
<dbReference type="InterPro" id="IPR049883">
    <property type="entry name" value="NOTCH1_EGF-like"/>
</dbReference>
<dbReference type="SMART" id="SM00181">
    <property type="entry name" value="EGF"/>
    <property type="match status" value="2"/>
</dbReference>
<evidence type="ECO:0000256" key="5">
    <source>
        <dbReference type="ARBA" id="ARBA00022536"/>
    </source>
</evidence>
<keyword evidence="6" id="KW-0732">Signal</keyword>
<dbReference type="GO" id="GO:0005509">
    <property type="term" value="F:calcium ion binding"/>
    <property type="evidence" value="ECO:0007669"/>
    <property type="project" value="InterPro"/>
</dbReference>
<dbReference type="PANTHER" id="PTHR47333">
    <property type="entry name" value="VON WILLEBRAND FACTOR C AND EGF DOMAIN-CONTAINING PROTEIN"/>
    <property type="match status" value="1"/>
</dbReference>
<dbReference type="InParanoid" id="A7T4U6"/>
<evidence type="ECO:0000256" key="4">
    <source>
        <dbReference type="ARBA" id="ARBA00022530"/>
    </source>
</evidence>
<comment type="similarity">
    <text evidence="2">Belongs to the EGF domain peptide family.</text>
</comment>
<feature type="non-terminal residue" evidence="12">
    <location>
        <position position="1"/>
    </location>
</feature>
<keyword evidence="9" id="KW-0325">Glycoprotein</keyword>
<keyword evidence="7" id="KW-0677">Repeat</keyword>
<evidence type="ECO:0000256" key="6">
    <source>
        <dbReference type="ARBA" id="ARBA00022729"/>
    </source>
</evidence>
<evidence type="ECO:0000313" key="12">
    <source>
        <dbReference type="EMBL" id="EDO29017.1"/>
    </source>
</evidence>
<dbReference type="Pfam" id="PF07645">
    <property type="entry name" value="EGF_CA"/>
    <property type="match status" value="2"/>
</dbReference>
<protein>
    <recommendedName>
        <fullName evidence="11">EGF-like domain-containing protein</fullName>
    </recommendedName>
</protein>
<keyword evidence="5 10" id="KW-0245">EGF-like domain</keyword>
<keyword evidence="13" id="KW-1185">Reference proteome</keyword>
<evidence type="ECO:0000256" key="2">
    <source>
        <dbReference type="ARBA" id="ARBA00006373"/>
    </source>
</evidence>
<sequence length="73" mass="7761">INECLTQGEMCRNGVCENTEGSYRCICNAGYAANAEENKCADINECSTIPDVCMNGRCANSPGGYSCICNSGY</sequence>
<evidence type="ECO:0000256" key="3">
    <source>
        <dbReference type="ARBA" id="ARBA00022525"/>
    </source>
</evidence>
<dbReference type="PhylomeDB" id="A7T4U6"/>
<dbReference type="PROSITE" id="PS00010">
    <property type="entry name" value="ASX_HYDROXYL"/>
    <property type="match status" value="2"/>
</dbReference>
<keyword evidence="3" id="KW-0964">Secreted</keyword>
<dbReference type="GO" id="GO:0045595">
    <property type="term" value="P:regulation of cell differentiation"/>
    <property type="evidence" value="ECO:0007669"/>
    <property type="project" value="UniProtKB-ARBA"/>
</dbReference>
<dbReference type="PROSITE" id="PS01187">
    <property type="entry name" value="EGF_CA"/>
    <property type="match status" value="1"/>
</dbReference>
<accession>A7T4U6</accession>
<evidence type="ECO:0000256" key="7">
    <source>
        <dbReference type="ARBA" id="ARBA00022737"/>
    </source>
</evidence>
<dbReference type="PROSITE" id="PS50026">
    <property type="entry name" value="EGF_3"/>
    <property type="match status" value="1"/>
</dbReference>
<evidence type="ECO:0000256" key="9">
    <source>
        <dbReference type="ARBA" id="ARBA00023180"/>
    </source>
</evidence>
<comment type="subcellular location">
    <subcellularLocation>
        <location evidence="1">Secreted</location>
        <location evidence="1">Extracellular space</location>
        <location evidence="1">Extracellular matrix</location>
    </subcellularLocation>
</comment>
<dbReference type="Proteomes" id="UP000001593">
    <property type="component" value="Unassembled WGS sequence"/>
</dbReference>
<dbReference type="PANTHER" id="PTHR47333:SF4">
    <property type="entry name" value="EGF-LIKE DOMAIN-CONTAINING PROTEIN"/>
    <property type="match status" value="1"/>
</dbReference>
<evidence type="ECO:0000259" key="11">
    <source>
        <dbReference type="PROSITE" id="PS50026"/>
    </source>
</evidence>
<dbReference type="InterPro" id="IPR052080">
    <property type="entry name" value="vWF_C/EGF_Fibrillin"/>
</dbReference>
<organism evidence="12 13">
    <name type="scientific">Nematostella vectensis</name>
    <name type="common">Starlet sea anemone</name>
    <dbReference type="NCBI Taxonomy" id="45351"/>
    <lineage>
        <taxon>Eukaryota</taxon>
        <taxon>Metazoa</taxon>
        <taxon>Cnidaria</taxon>
        <taxon>Anthozoa</taxon>
        <taxon>Hexacorallia</taxon>
        <taxon>Actiniaria</taxon>
        <taxon>Edwardsiidae</taxon>
        <taxon>Nematostella</taxon>
    </lineage>
</organism>
<dbReference type="Gene3D" id="2.10.25.10">
    <property type="entry name" value="Laminin"/>
    <property type="match status" value="2"/>
</dbReference>
<reference evidence="12 13" key="1">
    <citation type="journal article" date="2007" name="Science">
        <title>Sea anemone genome reveals ancestral eumetazoan gene repertoire and genomic organization.</title>
        <authorList>
            <person name="Putnam N.H."/>
            <person name="Srivastava M."/>
            <person name="Hellsten U."/>
            <person name="Dirks B."/>
            <person name="Chapman J."/>
            <person name="Salamov A."/>
            <person name="Terry A."/>
            <person name="Shapiro H."/>
            <person name="Lindquist E."/>
            <person name="Kapitonov V.V."/>
            <person name="Jurka J."/>
            <person name="Genikhovich G."/>
            <person name="Grigoriev I.V."/>
            <person name="Lucas S.M."/>
            <person name="Steele R.E."/>
            <person name="Finnerty J.R."/>
            <person name="Technau U."/>
            <person name="Martindale M.Q."/>
            <person name="Rokhsar D.S."/>
        </authorList>
    </citation>
    <scope>NUCLEOTIDE SEQUENCE [LARGE SCALE GENOMIC DNA]</scope>
    <source>
        <strain evidence="13">CH2 X CH6</strain>
    </source>
</reference>
<gene>
    <name evidence="12" type="ORF">NEMVEDRAFT_v1g8773</name>
</gene>
<dbReference type="EMBL" id="DS470966">
    <property type="protein sequence ID" value="EDO29017.1"/>
    <property type="molecule type" value="Genomic_DNA"/>
</dbReference>
<dbReference type="FunFam" id="2.10.25.10:FF:000019">
    <property type="entry name" value="latent-transforming growth factor beta-binding protein 1 isoform X2"/>
    <property type="match status" value="1"/>
</dbReference>
<name>A7T4U6_NEMVE</name>
<feature type="non-terminal residue" evidence="12">
    <location>
        <position position="73"/>
    </location>
</feature>
<dbReference type="HOGENOM" id="CLU_597981_0_0_1"/>
<proteinExistence type="inferred from homology"/>
<keyword evidence="8" id="KW-1015">Disulfide bond</keyword>
<evidence type="ECO:0000256" key="8">
    <source>
        <dbReference type="ARBA" id="ARBA00023157"/>
    </source>
</evidence>
<dbReference type="SMART" id="SM00179">
    <property type="entry name" value="EGF_CA"/>
    <property type="match status" value="2"/>
</dbReference>